<feature type="non-terminal residue" evidence="2">
    <location>
        <position position="1"/>
    </location>
</feature>
<organism evidence="2 3">
    <name type="scientific">Pseudocercospora fijiensis (strain CIRAD86)</name>
    <name type="common">Black leaf streak disease fungus</name>
    <name type="synonym">Mycosphaerella fijiensis</name>
    <dbReference type="NCBI Taxonomy" id="383855"/>
    <lineage>
        <taxon>Eukaryota</taxon>
        <taxon>Fungi</taxon>
        <taxon>Dikarya</taxon>
        <taxon>Ascomycota</taxon>
        <taxon>Pezizomycotina</taxon>
        <taxon>Dothideomycetes</taxon>
        <taxon>Dothideomycetidae</taxon>
        <taxon>Mycosphaerellales</taxon>
        <taxon>Mycosphaerellaceae</taxon>
        <taxon>Pseudocercospora</taxon>
    </lineage>
</organism>
<accession>M2Z4P1</accession>
<dbReference type="Proteomes" id="UP000016932">
    <property type="component" value="Unassembled WGS sequence"/>
</dbReference>
<dbReference type="GO" id="GO:0020037">
    <property type="term" value="F:heme binding"/>
    <property type="evidence" value="ECO:0007669"/>
    <property type="project" value="InterPro"/>
</dbReference>
<dbReference type="GO" id="GO:0016705">
    <property type="term" value="F:oxidoreductase activity, acting on paired donors, with incorporation or reduction of molecular oxygen"/>
    <property type="evidence" value="ECO:0007669"/>
    <property type="project" value="InterPro"/>
</dbReference>
<dbReference type="RefSeq" id="XP_007924175.1">
    <property type="nucleotide sequence ID" value="XM_007925984.1"/>
</dbReference>
<dbReference type="Gene3D" id="1.10.630.10">
    <property type="entry name" value="Cytochrome P450"/>
    <property type="match status" value="1"/>
</dbReference>
<dbReference type="GO" id="GO:0004497">
    <property type="term" value="F:monooxygenase activity"/>
    <property type="evidence" value="ECO:0007669"/>
    <property type="project" value="InterPro"/>
</dbReference>
<evidence type="ECO:0008006" key="4">
    <source>
        <dbReference type="Google" id="ProtNLM"/>
    </source>
</evidence>
<dbReference type="InterPro" id="IPR050121">
    <property type="entry name" value="Cytochrome_P450_monoxygenase"/>
</dbReference>
<dbReference type="STRING" id="383855.M2Z4P1"/>
<dbReference type="OrthoDB" id="3934656at2759"/>
<reference evidence="2 3" key="1">
    <citation type="journal article" date="2012" name="PLoS Pathog.">
        <title>Diverse lifestyles and strategies of plant pathogenesis encoded in the genomes of eighteen Dothideomycetes fungi.</title>
        <authorList>
            <person name="Ohm R.A."/>
            <person name="Feau N."/>
            <person name="Henrissat B."/>
            <person name="Schoch C.L."/>
            <person name="Horwitz B.A."/>
            <person name="Barry K.W."/>
            <person name="Condon B.J."/>
            <person name="Copeland A.C."/>
            <person name="Dhillon B."/>
            <person name="Glaser F."/>
            <person name="Hesse C.N."/>
            <person name="Kosti I."/>
            <person name="LaButti K."/>
            <person name="Lindquist E.A."/>
            <person name="Lucas S."/>
            <person name="Salamov A.A."/>
            <person name="Bradshaw R.E."/>
            <person name="Ciuffetti L."/>
            <person name="Hamelin R.C."/>
            <person name="Kema G.H.J."/>
            <person name="Lawrence C."/>
            <person name="Scott J.A."/>
            <person name="Spatafora J.W."/>
            <person name="Turgeon B.G."/>
            <person name="de Wit P.J.G.M."/>
            <person name="Zhong S."/>
            <person name="Goodwin S.B."/>
            <person name="Grigoriev I.V."/>
        </authorList>
    </citation>
    <scope>NUCLEOTIDE SEQUENCE [LARGE SCALE GENOMIC DNA]</scope>
    <source>
        <strain evidence="2 3">CIRAD86</strain>
    </source>
</reference>
<dbReference type="GO" id="GO:0005506">
    <property type="term" value="F:iron ion binding"/>
    <property type="evidence" value="ECO:0007669"/>
    <property type="project" value="InterPro"/>
</dbReference>
<dbReference type="AlphaFoldDB" id="M2Z4P1"/>
<dbReference type="VEuPathDB" id="FungiDB:MYCFIDRAFT_5621"/>
<dbReference type="GeneID" id="19340279"/>
<dbReference type="InterPro" id="IPR036396">
    <property type="entry name" value="Cyt_P450_sf"/>
</dbReference>
<dbReference type="HOGENOM" id="CLU_1334720_0_0_1"/>
<comment type="similarity">
    <text evidence="1">Belongs to the cytochrome P450 family.</text>
</comment>
<dbReference type="SUPFAM" id="SSF48264">
    <property type="entry name" value="Cytochrome P450"/>
    <property type="match status" value="1"/>
</dbReference>
<dbReference type="Pfam" id="PF00067">
    <property type="entry name" value="p450"/>
    <property type="match status" value="1"/>
</dbReference>
<gene>
    <name evidence="2" type="ORF">MYCFIDRAFT_5621</name>
</gene>
<sequence>LATLAIQRIKEGMSGEKTATGRDLLGRYLAASQQAPNVIAPKDVLALTISTIHAGSESTALFSSFLLIHLLKERQVLANLENELQNAKLAVPPAFNDIDKLPYLDAVIHEGLPIQTALSGLSPHDANICGTMIPAGTDVSVSEVLTARDKTLYGLDAGSFRSERWLHVDKARKAEMDRATFAFAYGRRVCTRQHLAMIEVKKLIAS</sequence>
<feature type="non-terminal residue" evidence="2">
    <location>
        <position position="206"/>
    </location>
</feature>
<keyword evidence="3" id="KW-1185">Reference proteome</keyword>
<protein>
    <recommendedName>
        <fullName evidence="4">Cytochrome P450 monooxygenase</fullName>
    </recommendedName>
</protein>
<evidence type="ECO:0000313" key="2">
    <source>
        <dbReference type="EMBL" id="EME84750.1"/>
    </source>
</evidence>
<evidence type="ECO:0000256" key="1">
    <source>
        <dbReference type="ARBA" id="ARBA00010617"/>
    </source>
</evidence>
<dbReference type="eggNOG" id="KOG0157">
    <property type="taxonomic scope" value="Eukaryota"/>
</dbReference>
<dbReference type="InterPro" id="IPR001128">
    <property type="entry name" value="Cyt_P450"/>
</dbReference>
<dbReference type="PANTHER" id="PTHR24305">
    <property type="entry name" value="CYTOCHROME P450"/>
    <property type="match status" value="1"/>
</dbReference>
<proteinExistence type="inferred from homology"/>
<dbReference type="EMBL" id="KB446557">
    <property type="protein sequence ID" value="EME84750.1"/>
    <property type="molecule type" value="Genomic_DNA"/>
</dbReference>
<dbReference type="PANTHER" id="PTHR24305:SF166">
    <property type="entry name" value="CYTOCHROME P450 12A4, MITOCHONDRIAL-RELATED"/>
    <property type="match status" value="1"/>
</dbReference>
<evidence type="ECO:0000313" key="3">
    <source>
        <dbReference type="Proteomes" id="UP000016932"/>
    </source>
</evidence>
<dbReference type="KEGG" id="pfj:MYCFIDRAFT_5621"/>
<name>M2Z4P1_PSEFD</name>